<dbReference type="Proteomes" id="UP000593564">
    <property type="component" value="Unassembled WGS sequence"/>
</dbReference>
<feature type="region of interest" description="Disordered" evidence="1">
    <location>
        <begin position="193"/>
        <end position="255"/>
    </location>
</feature>
<feature type="compositionally biased region" description="Basic and acidic residues" evidence="1">
    <location>
        <begin position="212"/>
        <end position="225"/>
    </location>
</feature>
<accession>A0A7J7FX29</accession>
<organism evidence="2 3">
    <name type="scientific">Camellia sinensis</name>
    <name type="common">Tea plant</name>
    <name type="synonym">Thea sinensis</name>
    <dbReference type="NCBI Taxonomy" id="4442"/>
    <lineage>
        <taxon>Eukaryota</taxon>
        <taxon>Viridiplantae</taxon>
        <taxon>Streptophyta</taxon>
        <taxon>Embryophyta</taxon>
        <taxon>Tracheophyta</taxon>
        <taxon>Spermatophyta</taxon>
        <taxon>Magnoliopsida</taxon>
        <taxon>eudicotyledons</taxon>
        <taxon>Gunneridae</taxon>
        <taxon>Pentapetalae</taxon>
        <taxon>asterids</taxon>
        <taxon>Ericales</taxon>
        <taxon>Theaceae</taxon>
        <taxon>Camellia</taxon>
    </lineage>
</organism>
<evidence type="ECO:0000256" key="1">
    <source>
        <dbReference type="SAM" id="MobiDB-lite"/>
    </source>
</evidence>
<proteinExistence type="predicted"/>
<evidence type="ECO:0000313" key="3">
    <source>
        <dbReference type="Proteomes" id="UP000593564"/>
    </source>
</evidence>
<reference evidence="2 3" key="2">
    <citation type="submission" date="2020-07" db="EMBL/GenBank/DDBJ databases">
        <title>Genome assembly of wild tea tree DASZ reveals pedigree and selection history of tea varieties.</title>
        <authorList>
            <person name="Zhang W."/>
        </authorList>
    </citation>
    <scope>NUCLEOTIDE SEQUENCE [LARGE SCALE GENOMIC DNA]</scope>
    <source>
        <strain evidence="3">cv. G240</strain>
        <tissue evidence="2">Leaf</tissue>
    </source>
</reference>
<feature type="region of interest" description="Disordered" evidence="1">
    <location>
        <begin position="80"/>
        <end position="129"/>
    </location>
</feature>
<reference evidence="3" key="1">
    <citation type="journal article" date="2020" name="Nat. Commun.">
        <title>Genome assembly of wild tea tree DASZ reveals pedigree and selection history of tea varieties.</title>
        <authorList>
            <person name="Zhang W."/>
            <person name="Zhang Y."/>
            <person name="Qiu H."/>
            <person name="Guo Y."/>
            <person name="Wan H."/>
            <person name="Zhang X."/>
            <person name="Scossa F."/>
            <person name="Alseekh S."/>
            <person name="Zhang Q."/>
            <person name="Wang P."/>
            <person name="Xu L."/>
            <person name="Schmidt M.H."/>
            <person name="Jia X."/>
            <person name="Li D."/>
            <person name="Zhu A."/>
            <person name="Guo F."/>
            <person name="Chen W."/>
            <person name="Ni D."/>
            <person name="Usadel B."/>
            <person name="Fernie A.R."/>
            <person name="Wen W."/>
        </authorList>
    </citation>
    <scope>NUCLEOTIDE SEQUENCE [LARGE SCALE GENOMIC DNA]</scope>
    <source>
        <strain evidence="3">cv. G240</strain>
    </source>
</reference>
<feature type="compositionally biased region" description="Low complexity" evidence="1">
    <location>
        <begin position="198"/>
        <end position="211"/>
    </location>
</feature>
<feature type="compositionally biased region" description="Basic and acidic residues" evidence="1">
    <location>
        <begin position="95"/>
        <end position="105"/>
    </location>
</feature>
<dbReference type="AlphaFoldDB" id="A0A7J7FX29"/>
<keyword evidence="3" id="KW-1185">Reference proteome</keyword>
<name>A0A7J7FX29_CAMSI</name>
<gene>
    <name evidence="2" type="ORF">HYC85_027665</name>
</gene>
<evidence type="ECO:0000313" key="2">
    <source>
        <dbReference type="EMBL" id="KAF5931494.1"/>
    </source>
</evidence>
<dbReference type="EMBL" id="JACBKZ010000014">
    <property type="protein sequence ID" value="KAF5931494.1"/>
    <property type="molecule type" value="Genomic_DNA"/>
</dbReference>
<protein>
    <submittedName>
        <fullName evidence="2">Uncharacterized protein</fullName>
    </submittedName>
</protein>
<sequence length="255" mass="27825">MELRLTVALLDRSLIPELAEVMMLLEELCRKGETCKRIEVKVLIWSELPVARDNGDFLEKDVDNLSPHSMKATIGKGMEPTVGMMESSSPANLRVRSEPRTETRRNSGLPENVWPMWGLPKSDDDSKSNETITGLGHIEPTNDDLSNEGQASLANVLNGRNDIGSITSGCRVLAIKERYHNGSKVKTGVTKEKASEMAQSTQEKAAAAAQATKEKAAEMAEKTREQAVSMAQGAKETALGKKDDPKKTTTTPKDC</sequence>
<feature type="compositionally biased region" description="Basic and acidic residues" evidence="1">
    <location>
        <begin position="238"/>
        <end position="255"/>
    </location>
</feature>
<comment type="caution">
    <text evidence="2">The sequence shown here is derived from an EMBL/GenBank/DDBJ whole genome shotgun (WGS) entry which is preliminary data.</text>
</comment>